<sequence length="286" mass="30738">MTERGTTGPQIHRTVADLRRALAAERTGGRRIALVPTMGALHEGHLSLVRKGFALADAVVVSIFVNPTQFAPHEDFDAYPRTEASDVDKLAAFGVGHVFAPSAREMYPDGFCTAVSLGGPALGLETDFRPHFFSGVAVVVAKLLLAVLPDVAVFGEKDYQQLLVIRQLVRDLNMPVEIVGAPTLRETDGLAMSSRNAYLDPQARRTAATLYATLADTAARLAADPGDLAALDDGCRRLEQAGFRVDYLALRDAATLAPLEAASDRPRRLLVAAWLGQTRLIDNIPA</sequence>
<evidence type="ECO:0000256" key="5">
    <source>
        <dbReference type="ARBA" id="ARBA00022741"/>
    </source>
</evidence>
<gene>
    <name evidence="8" type="primary">panC</name>
    <name evidence="9" type="ordered locus">SL003B_1821</name>
</gene>
<proteinExistence type="inferred from homology"/>
<evidence type="ECO:0000256" key="1">
    <source>
        <dbReference type="ARBA" id="ARBA00004990"/>
    </source>
</evidence>
<feature type="active site" description="Proton donor" evidence="8">
    <location>
        <position position="45"/>
    </location>
</feature>
<dbReference type="SUPFAM" id="SSF52374">
    <property type="entry name" value="Nucleotidylyl transferase"/>
    <property type="match status" value="1"/>
</dbReference>
<evidence type="ECO:0000256" key="2">
    <source>
        <dbReference type="ARBA" id="ARBA00009256"/>
    </source>
</evidence>
<keyword evidence="3 8" id="KW-0436">Ligase</keyword>
<dbReference type="HOGENOM" id="CLU_047148_0_0_5"/>
<dbReference type="InterPro" id="IPR003721">
    <property type="entry name" value="Pantoate_ligase"/>
</dbReference>
<organism evidence="9 10">
    <name type="scientific">Polymorphum gilvum (strain LMG 25793 / CGMCC 1.9160 / SL003B-26A1)</name>
    <dbReference type="NCBI Taxonomy" id="991905"/>
    <lineage>
        <taxon>Bacteria</taxon>
        <taxon>Pseudomonadati</taxon>
        <taxon>Pseudomonadota</taxon>
        <taxon>Alphaproteobacteria</taxon>
        <taxon>Rhodobacterales</taxon>
        <taxon>Paracoccaceae</taxon>
        <taxon>Polymorphum</taxon>
    </lineage>
</organism>
<comment type="catalytic activity">
    <reaction evidence="7 8">
        <text>(R)-pantoate + beta-alanine + ATP = (R)-pantothenate + AMP + diphosphate + H(+)</text>
        <dbReference type="Rhea" id="RHEA:10912"/>
        <dbReference type="ChEBI" id="CHEBI:15378"/>
        <dbReference type="ChEBI" id="CHEBI:15980"/>
        <dbReference type="ChEBI" id="CHEBI:29032"/>
        <dbReference type="ChEBI" id="CHEBI:30616"/>
        <dbReference type="ChEBI" id="CHEBI:33019"/>
        <dbReference type="ChEBI" id="CHEBI:57966"/>
        <dbReference type="ChEBI" id="CHEBI:456215"/>
        <dbReference type="EC" id="6.3.2.1"/>
    </reaction>
</comment>
<feature type="binding site" evidence="8">
    <location>
        <position position="69"/>
    </location>
    <ligand>
        <name>beta-alanine</name>
        <dbReference type="ChEBI" id="CHEBI:57966"/>
    </ligand>
</feature>
<keyword evidence="5 8" id="KW-0547">Nucleotide-binding</keyword>
<protein>
    <recommendedName>
        <fullName evidence="8">Pantothenate synthetase</fullName>
        <shortName evidence="8">PS</shortName>
        <ecNumber evidence="8">6.3.2.1</ecNumber>
    </recommendedName>
    <alternativeName>
        <fullName evidence="8">Pantoate--beta-alanine ligase</fullName>
    </alternativeName>
    <alternativeName>
        <fullName evidence="8">Pantoate-activating enzyme</fullName>
    </alternativeName>
</protein>
<dbReference type="CDD" id="cd00560">
    <property type="entry name" value="PanC"/>
    <property type="match status" value="1"/>
</dbReference>
<dbReference type="RefSeq" id="WP_013652565.1">
    <property type="nucleotide sequence ID" value="NC_015259.1"/>
</dbReference>
<comment type="pathway">
    <text evidence="1 8">Cofactor biosynthesis; (R)-pantothenate biosynthesis; (R)-pantothenate from (R)-pantoate and beta-alanine: step 1/1.</text>
</comment>
<comment type="function">
    <text evidence="8">Catalyzes the condensation of pantoate with beta-alanine in an ATP-dependent reaction via a pantoyl-adenylate intermediate.</text>
</comment>
<dbReference type="STRING" id="991905.SL003B_1821"/>
<dbReference type="NCBIfam" id="TIGR00125">
    <property type="entry name" value="cyt_tran_rel"/>
    <property type="match status" value="1"/>
</dbReference>
<dbReference type="EC" id="6.3.2.1" evidence="8"/>
<dbReference type="GO" id="GO:0005524">
    <property type="term" value="F:ATP binding"/>
    <property type="evidence" value="ECO:0007669"/>
    <property type="project" value="UniProtKB-KW"/>
</dbReference>
<dbReference type="NCBIfam" id="TIGR00018">
    <property type="entry name" value="panC"/>
    <property type="match status" value="1"/>
</dbReference>
<dbReference type="GO" id="GO:0004592">
    <property type="term" value="F:pantoate-beta-alanine ligase activity"/>
    <property type="evidence" value="ECO:0007669"/>
    <property type="project" value="UniProtKB-UniRule"/>
</dbReference>
<dbReference type="InterPro" id="IPR042176">
    <property type="entry name" value="Pantoate_ligase_C"/>
</dbReference>
<dbReference type="AlphaFoldDB" id="F2IVW5"/>
<keyword evidence="10" id="KW-1185">Reference proteome</keyword>
<feature type="binding site" evidence="8">
    <location>
        <position position="69"/>
    </location>
    <ligand>
        <name>(R)-pantoate</name>
        <dbReference type="ChEBI" id="CHEBI:15980"/>
    </ligand>
</feature>
<evidence type="ECO:0000313" key="10">
    <source>
        <dbReference type="Proteomes" id="UP000008130"/>
    </source>
</evidence>
<feature type="binding site" evidence="8">
    <location>
        <begin position="155"/>
        <end position="158"/>
    </location>
    <ligand>
        <name>ATP</name>
        <dbReference type="ChEBI" id="CHEBI:30616"/>
    </ligand>
</feature>
<dbReference type="GO" id="GO:0015940">
    <property type="term" value="P:pantothenate biosynthetic process"/>
    <property type="evidence" value="ECO:0007669"/>
    <property type="project" value="UniProtKB-UniRule"/>
</dbReference>
<name>F2IVW5_POLGS</name>
<dbReference type="OrthoDB" id="9773087at2"/>
<dbReference type="PATRIC" id="fig|991905.3.peg.1867"/>
<dbReference type="UniPathway" id="UPA00028">
    <property type="reaction ID" value="UER00005"/>
</dbReference>
<feature type="binding site" evidence="8">
    <location>
        <position position="161"/>
    </location>
    <ligand>
        <name>(R)-pantoate</name>
        <dbReference type="ChEBI" id="CHEBI:15980"/>
    </ligand>
</feature>
<dbReference type="InterPro" id="IPR004821">
    <property type="entry name" value="Cyt_trans-like"/>
</dbReference>
<accession>F2IVW5</accession>
<feature type="binding site" evidence="8">
    <location>
        <begin position="38"/>
        <end position="45"/>
    </location>
    <ligand>
        <name>ATP</name>
        <dbReference type="ChEBI" id="CHEBI:30616"/>
    </ligand>
</feature>
<dbReference type="HAMAP" id="MF_00158">
    <property type="entry name" value="PanC"/>
    <property type="match status" value="1"/>
</dbReference>
<comment type="miscellaneous">
    <text evidence="8">The reaction proceeds by a bi uni uni bi ping pong mechanism.</text>
</comment>
<evidence type="ECO:0000256" key="7">
    <source>
        <dbReference type="ARBA" id="ARBA00048258"/>
    </source>
</evidence>
<comment type="subunit">
    <text evidence="8">Homodimer.</text>
</comment>
<dbReference type="Gene3D" id="3.40.50.620">
    <property type="entry name" value="HUPs"/>
    <property type="match status" value="1"/>
</dbReference>
<evidence type="ECO:0000256" key="8">
    <source>
        <dbReference type="HAMAP-Rule" id="MF_00158"/>
    </source>
</evidence>
<dbReference type="KEGG" id="pgv:SL003B_1821"/>
<dbReference type="InterPro" id="IPR014729">
    <property type="entry name" value="Rossmann-like_a/b/a_fold"/>
</dbReference>
<dbReference type="GO" id="GO:0005829">
    <property type="term" value="C:cytosol"/>
    <property type="evidence" value="ECO:0007669"/>
    <property type="project" value="TreeGrafter"/>
</dbReference>
<dbReference type="Gene3D" id="3.30.1300.10">
    <property type="entry name" value="Pantoate-beta-alanine ligase, C-terminal domain"/>
    <property type="match status" value="1"/>
</dbReference>
<dbReference type="PANTHER" id="PTHR21299:SF1">
    <property type="entry name" value="PANTOATE--BETA-ALANINE LIGASE"/>
    <property type="match status" value="1"/>
</dbReference>
<reference evidence="9 10" key="1">
    <citation type="journal article" date="2011" name="J. Bacteriol.">
        <title>Complete genome sequence of Polymorphum gilvum SL003B-26A1T, a crude oil-degrading bacterium from oil-polluted saline soil.</title>
        <authorList>
            <person name="Li S.G."/>
            <person name="Tang Y.Q."/>
            <person name="Nie Y."/>
            <person name="Cai M."/>
            <person name="Wu X.L."/>
        </authorList>
    </citation>
    <scope>NUCLEOTIDE SEQUENCE [LARGE SCALE GENOMIC DNA]</scope>
    <source>
        <strain evidence="10">LMG 25793 / CGMCC 1.9160 / SL003B-26A1</strain>
    </source>
</reference>
<keyword evidence="4 8" id="KW-0566">Pantothenate biosynthesis</keyword>
<dbReference type="eggNOG" id="COG0414">
    <property type="taxonomic scope" value="Bacteria"/>
</dbReference>
<comment type="subcellular location">
    <subcellularLocation>
        <location evidence="8">Cytoplasm</location>
    </subcellularLocation>
</comment>
<evidence type="ECO:0000256" key="3">
    <source>
        <dbReference type="ARBA" id="ARBA00022598"/>
    </source>
</evidence>
<dbReference type="EMBL" id="CP002568">
    <property type="protein sequence ID" value="ADZ70247.1"/>
    <property type="molecule type" value="Genomic_DNA"/>
</dbReference>
<comment type="similarity">
    <text evidence="2 8">Belongs to the pantothenate synthetase family.</text>
</comment>
<keyword evidence="8" id="KW-0963">Cytoplasm</keyword>
<dbReference type="Proteomes" id="UP000008130">
    <property type="component" value="Chromosome"/>
</dbReference>
<evidence type="ECO:0000313" key="9">
    <source>
        <dbReference type="EMBL" id="ADZ70247.1"/>
    </source>
</evidence>
<feature type="binding site" evidence="8">
    <location>
        <begin position="192"/>
        <end position="195"/>
    </location>
    <ligand>
        <name>ATP</name>
        <dbReference type="ChEBI" id="CHEBI:30616"/>
    </ligand>
</feature>
<dbReference type="Pfam" id="PF02569">
    <property type="entry name" value="Pantoate_ligase"/>
    <property type="match status" value="1"/>
</dbReference>
<feature type="binding site" evidence="8">
    <location>
        <position position="184"/>
    </location>
    <ligand>
        <name>ATP</name>
        <dbReference type="ChEBI" id="CHEBI:30616"/>
    </ligand>
</feature>
<dbReference type="PANTHER" id="PTHR21299">
    <property type="entry name" value="CYTIDYLATE KINASE/PANTOATE-BETA-ALANINE LIGASE"/>
    <property type="match status" value="1"/>
</dbReference>
<evidence type="ECO:0000256" key="6">
    <source>
        <dbReference type="ARBA" id="ARBA00022840"/>
    </source>
</evidence>
<evidence type="ECO:0000256" key="4">
    <source>
        <dbReference type="ARBA" id="ARBA00022655"/>
    </source>
</evidence>
<keyword evidence="6 8" id="KW-0067">ATP-binding</keyword>